<dbReference type="EMBL" id="BOOJ01000063">
    <property type="protein sequence ID" value="GIH96259.1"/>
    <property type="molecule type" value="Genomic_DNA"/>
</dbReference>
<dbReference type="AlphaFoldDB" id="A0A8J3WMB3"/>
<proteinExistence type="inferred from homology"/>
<evidence type="ECO:0000256" key="2">
    <source>
        <dbReference type="RuleBase" id="RU003749"/>
    </source>
</evidence>
<dbReference type="Proteomes" id="UP000619788">
    <property type="component" value="Unassembled WGS sequence"/>
</dbReference>
<name>A0A8J3WMB3_9ACTN</name>
<dbReference type="GO" id="GO:0043856">
    <property type="term" value="F:anti-sigma factor antagonist activity"/>
    <property type="evidence" value="ECO:0007669"/>
    <property type="project" value="InterPro"/>
</dbReference>
<dbReference type="InterPro" id="IPR003658">
    <property type="entry name" value="Anti-sigma_ant"/>
</dbReference>
<dbReference type="PANTHER" id="PTHR33495:SF2">
    <property type="entry name" value="ANTI-SIGMA FACTOR ANTAGONIST TM_1081-RELATED"/>
    <property type="match status" value="1"/>
</dbReference>
<dbReference type="CDD" id="cd07043">
    <property type="entry name" value="STAS_anti-anti-sigma_factors"/>
    <property type="match status" value="1"/>
</dbReference>
<organism evidence="4 5">
    <name type="scientific">Planobispora siamensis</name>
    <dbReference type="NCBI Taxonomy" id="936338"/>
    <lineage>
        <taxon>Bacteria</taxon>
        <taxon>Bacillati</taxon>
        <taxon>Actinomycetota</taxon>
        <taxon>Actinomycetes</taxon>
        <taxon>Streptosporangiales</taxon>
        <taxon>Streptosporangiaceae</taxon>
        <taxon>Planobispora</taxon>
    </lineage>
</organism>
<protein>
    <recommendedName>
        <fullName evidence="2">Anti-sigma factor antagonist</fullName>
    </recommendedName>
</protein>
<reference evidence="4 5" key="1">
    <citation type="submission" date="2021-01" db="EMBL/GenBank/DDBJ databases">
        <title>Whole genome shotgun sequence of Planobispora siamensis NBRC 107568.</title>
        <authorList>
            <person name="Komaki H."/>
            <person name="Tamura T."/>
        </authorList>
    </citation>
    <scope>NUCLEOTIDE SEQUENCE [LARGE SCALE GENOMIC DNA]</scope>
    <source>
        <strain evidence="4 5">NBRC 107568</strain>
    </source>
</reference>
<dbReference type="Gene3D" id="3.30.750.24">
    <property type="entry name" value="STAS domain"/>
    <property type="match status" value="1"/>
</dbReference>
<gene>
    <name evidence="4" type="ORF">Psi01_68890</name>
</gene>
<dbReference type="SUPFAM" id="SSF52091">
    <property type="entry name" value="SpoIIaa-like"/>
    <property type="match status" value="1"/>
</dbReference>
<dbReference type="Pfam" id="PF01740">
    <property type="entry name" value="STAS"/>
    <property type="match status" value="1"/>
</dbReference>
<dbReference type="PANTHER" id="PTHR33495">
    <property type="entry name" value="ANTI-SIGMA FACTOR ANTAGONIST TM_1081-RELATED-RELATED"/>
    <property type="match status" value="1"/>
</dbReference>
<comment type="caution">
    <text evidence="4">The sequence shown here is derived from an EMBL/GenBank/DDBJ whole genome shotgun (WGS) entry which is preliminary data.</text>
</comment>
<dbReference type="PROSITE" id="PS50801">
    <property type="entry name" value="STAS"/>
    <property type="match status" value="1"/>
</dbReference>
<sequence length="103" mass="10913">MDVVSVEARNDGTLRVVLRGEIDFTNAAYVDDVIRAGVAEQRPQMVCVDLAAVTFIDSTGIGVLVHAMQTATAGHARFQVENPTGRVLDQLRTTGLAAAFGLA</sequence>
<dbReference type="NCBIfam" id="TIGR00377">
    <property type="entry name" value="ant_ant_sig"/>
    <property type="match status" value="1"/>
</dbReference>
<dbReference type="InterPro" id="IPR002645">
    <property type="entry name" value="STAS_dom"/>
</dbReference>
<evidence type="ECO:0000313" key="4">
    <source>
        <dbReference type="EMBL" id="GIH96259.1"/>
    </source>
</evidence>
<evidence type="ECO:0000313" key="5">
    <source>
        <dbReference type="Proteomes" id="UP000619788"/>
    </source>
</evidence>
<evidence type="ECO:0000259" key="3">
    <source>
        <dbReference type="PROSITE" id="PS50801"/>
    </source>
</evidence>
<dbReference type="RefSeq" id="WP_204068309.1">
    <property type="nucleotide sequence ID" value="NZ_BOOJ01000063.1"/>
</dbReference>
<feature type="domain" description="STAS" evidence="3">
    <location>
        <begin position="11"/>
        <end position="103"/>
    </location>
</feature>
<accession>A0A8J3WMB3</accession>
<dbReference type="InterPro" id="IPR036513">
    <property type="entry name" value="STAS_dom_sf"/>
</dbReference>
<keyword evidence="5" id="KW-1185">Reference proteome</keyword>
<evidence type="ECO:0000256" key="1">
    <source>
        <dbReference type="ARBA" id="ARBA00009013"/>
    </source>
</evidence>
<comment type="similarity">
    <text evidence="1 2">Belongs to the anti-sigma-factor antagonist family.</text>
</comment>